<keyword evidence="5" id="KW-0489">Methyltransferase</keyword>
<comment type="caution">
    <text evidence="8">The sequence shown here is derived from an EMBL/GenBank/DDBJ whole genome shotgun (WGS) entry which is preliminary data.</text>
</comment>
<proteinExistence type="inferred from homology"/>
<protein>
    <recommendedName>
        <fullName evidence="3">protein-L-isoaspartate(D-aspartate) O-methyltransferase</fullName>
        <ecNumber evidence="3">2.1.1.77</ecNumber>
    </recommendedName>
</protein>
<dbReference type="GO" id="GO:0032259">
    <property type="term" value="P:methylation"/>
    <property type="evidence" value="ECO:0007669"/>
    <property type="project" value="UniProtKB-KW"/>
</dbReference>
<dbReference type="GO" id="GO:0004719">
    <property type="term" value="F:protein-L-isoaspartate (D-aspartate) O-methyltransferase activity"/>
    <property type="evidence" value="ECO:0007669"/>
    <property type="project" value="UniProtKB-EC"/>
</dbReference>
<evidence type="ECO:0000256" key="3">
    <source>
        <dbReference type="ARBA" id="ARBA00011890"/>
    </source>
</evidence>
<dbReference type="EMBL" id="MPUH01000009">
    <property type="protein sequence ID" value="OMJ95688.1"/>
    <property type="molecule type" value="Genomic_DNA"/>
</dbReference>
<evidence type="ECO:0000313" key="9">
    <source>
        <dbReference type="Proteomes" id="UP000187209"/>
    </source>
</evidence>
<keyword evidence="7" id="KW-0949">S-adenosyl-L-methionine</keyword>
<evidence type="ECO:0000313" key="8">
    <source>
        <dbReference type="EMBL" id="OMJ95688.1"/>
    </source>
</evidence>
<dbReference type="NCBIfam" id="TIGR00080">
    <property type="entry name" value="pimt"/>
    <property type="match status" value="1"/>
</dbReference>
<dbReference type="Gene3D" id="3.40.50.150">
    <property type="entry name" value="Vaccinia Virus protein VP39"/>
    <property type="match status" value="1"/>
</dbReference>
<dbReference type="SUPFAM" id="SSF53335">
    <property type="entry name" value="S-adenosyl-L-methionine-dependent methyltransferases"/>
    <property type="match status" value="1"/>
</dbReference>
<dbReference type="GO" id="GO:0005737">
    <property type="term" value="C:cytoplasm"/>
    <property type="evidence" value="ECO:0007669"/>
    <property type="project" value="UniProtKB-SubCell"/>
</dbReference>
<evidence type="ECO:0000256" key="4">
    <source>
        <dbReference type="ARBA" id="ARBA00022490"/>
    </source>
</evidence>
<keyword evidence="4" id="KW-0963">Cytoplasm</keyword>
<evidence type="ECO:0000256" key="1">
    <source>
        <dbReference type="ARBA" id="ARBA00004496"/>
    </source>
</evidence>
<name>A0A1R2D360_9CILI</name>
<comment type="subcellular location">
    <subcellularLocation>
        <location evidence="1">Cytoplasm</location>
    </subcellularLocation>
</comment>
<dbReference type="EC" id="2.1.1.77" evidence="3"/>
<evidence type="ECO:0000256" key="6">
    <source>
        <dbReference type="ARBA" id="ARBA00022679"/>
    </source>
</evidence>
<dbReference type="Proteomes" id="UP000187209">
    <property type="component" value="Unassembled WGS sequence"/>
</dbReference>
<dbReference type="PANTHER" id="PTHR11579">
    <property type="entry name" value="PROTEIN-L-ISOASPARTATE O-METHYLTRANSFERASE"/>
    <property type="match status" value="1"/>
</dbReference>
<evidence type="ECO:0000256" key="2">
    <source>
        <dbReference type="ARBA" id="ARBA00005369"/>
    </source>
</evidence>
<dbReference type="PANTHER" id="PTHR11579:SF0">
    <property type="entry name" value="PROTEIN-L-ISOASPARTATE(D-ASPARTATE) O-METHYLTRANSFERASE"/>
    <property type="match status" value="1"/>
</dbReference>
<comment type="similarity">
    <text evidence="2">Belongs to the methyltransferase superfamily. L-isoaspartyl/D-aspartyl protein methyltransferase family.</text>
</comment>
<dbReference type="InterPro" id="IPR029063">
    <property type="entry name" value="SAM-dependent_MTases_sf"/>
</dbReference>
<dbReference type="OrthoDB" id="73890at2759"/>
<accession>A0A1R2D360</accession>
<gene>
    <name evidence="8" type="ORF">SteCoe_940</name>
</gene>
<dbReference type="AlphaFoldDB" id="A0A1R2D360"/>
<keyword evidence="6" id="KW-0808">Transferase</keyword>
<dbReference type="Pfam" id="PF01135">
    <property type="entry name" value="PCMT"/>
    <property type="match status" value="1"/>
</dbReference>
<reference evidence="8 9" key="1">
    <citation type="submission" date="2016-11" db="EMBL/GenBank/DDBJ databases">
        <title>The macronuclear genome of Stentor coeruleus: a giant cell with tiny introns.</title>
        <authorList>
            <person name="Slabodnick M."/>
            <person name="Ruby J.G."/>
            <person name="Reiff S.B."/>
            <person name="Swart E.C."/>
            <person name="Gosai S."/>
            <person name="Prabakaran S."/>
            <person name="Witkowska E."/>
            <person name="Larue G.E."/>
            <person name="Fisher S."/>
            <person name="Freeman R.M."/>
            <person name="Gunawardena J."/>
            <person name="Chu W."/>
            <person name="Stover N.A."/>
            <person name="Gregory B.D."/>
            <person name="Nowacki M."/>
            <person name="Derisi J."/>
            <person name="Roy S.W."/>
            <person name="Marshall W.F."/>
            <person name="Sood P."/>
        </authorList>
    </citation>
    <scope>NUCLEOTIDE SEQUENCE [LARGE SCALE GENOMIC DNA]</scope>
    <source>
        <strain evidence="8">WM001</strain>
    </source>
</reference>
<keyword evidence="9" id="KW-1185">Reference proteome</keyword>
<sequence length="219" mass="24482">MPNSQAQLVEKLIQKHVIRTQKVIRTLTNIDRAFFVHNPKAYEDKPRQIGFNATISAPHMHGYALEWLKDHLIPGSRVLDVGSGSGYLTLCMAEMMNYSGVVIGLEHIKELANSSINSINQCKPQALRDNIIQIIEADGRIGYSNCAPYKVIHVGAASEEIPEALIQQLDIGGRMVIPVGRNNEKQYIMLVDKDTSGNIIMKKELAVYYISLCDKSYQV</sequence>
<dbReference type="InterPro" id="IPR000682">
    <property type="entry name" value="PCMT"/>
</dbReference>
<organism evidence="8 9">
    <name type="scientific">Stentor coeruleus</name>
    <dbReference type="NCBI Taxonomy" id="5963"/>
    <lineage>
        <taxon>Eukaryota</taxon>
        <taxon>Sar</taxon>
        <taxon>Alveolata</taxon>
        <taxon>Ciliophora</taxon>
        <taxon>Postciliodesmatophora</taxon>
        <taxon>Heterotrichea</taxon>
        <taxon>Heterotrichida</taxon>
        <taxon>Stentoridae</taxon>
        <taxon>Stentor</taxon>
    </lineage>
</organism>
<evidence type="ECO:0000256" key="7">
    <source>
        <dbReference type="ARBA" id="ARBA00022691"/>
    </source>
</evidence>
<evidence type="ECO:0000256" key="5">
    <source>
        <dbReference type="ARBA" id="ARBA00022603"/>
    </source>
</evidence>